<dbReference type="InterPro" id="IPR022041">
    <property type="entry name" value="Methyltransf_FA"/>
</dbReference>
<dbReference type="PANTHER" id="PTHR47457">
    <property type="entry name" value="OS05G0345500 PROTEIN"/>
    <property type="match status" value="1"/>
</dbReference>
<dbReference type="EMBL" id="HBIS01004852">
    <property type="protein sequence ID" value="CAE0610575.1"/>
    <property type="molecule type" value="Transcribed_RNA"/>
</dbReference>
<feature type="domain" description="BTB" evidence="2">
    <location>
        <begin position="325"/>
        <end position="392"/>
    </location>
</feature>
<evidence type="ECO:0000256" key="1">
    <source>
        <dbReference type="ARBA" id="ARBA00004906"/>
    </source>
</evidence>
<dbReference type="SMART" id="SM00875">
    <property type="entry name" value="BACK"/>
    <property type="match status" value="1"/>
</dbReference>
<dbReference type="InterPro" id="IPR011705">
    <property type="entry name" value="BACK"/>
</dbReference>
<dbReference type="PROSITE" id="PS50097">
    <property type="entry name" value="BTB"/>
    <property type="match status" value="2"/>
</dbReference>
<dbReference type="Gene3D" id="3.30.710.10">
    <property type="entry name" value="Potassium Channel Kv1.1, Chain A"/>
    <property type="match status" value="2"/>
</dbReference>
<dbReference type="SMART" id="SM00225">
    <property type="entry name" value="BTB"/>
    <property type="match status" value="2"/>
</dbReference>
<accession>A0A6U9RRN1</accession>
<evidence type="ECO:0000259" key="2">
    <source>
        <dbReference type="PROSITE" id="PS50097"/>
    </source>
</evidence>
<feature type="domain" description="BTB" evidence="2">
    <location>
        <begin position="200"/>
        <end position="261"/>
    </location>
</feature>
<dbReference type="InterPro" id="IPR000210">
    <property type="entry name" value="BTB/POZ_dom"/>
</dbReference>
<gene>
    <name evidence="3" type="ORF">PSAL00342_LOCUS4409</name>
    <name evidence="4" type="ORF">PSAL00342_LOCUS4410</name>
</gene>
<dbReference type="AlphaFoldDB" id="A0A6U9RRN1"/>
<dbReference type="InterPro" id="IPR011333">
    <property type="entry name" value="SKP1/BTB/POZ_sf"/>
</dbReference>
<dbReference type="SUPFAM" id="SSF49785">
    <property type="entry name" value="Galactose-binding domain-like"/>
    <property type="match status" value="1"/>
</dbReference>
<dbReference type="Pfam" id="PF12248">
    <property type="entry name" value="Methyltransf_FA"/>
    <property type="match status" value="1"/>
</dbReference>
<evidence type="ECO:0000313" key="3">
    <source>
        <dbReference type="EMBL" id="CAE0610574.1"/>
    </source>
</evidence>
<dbReference type="InterPro" id="IPR008979">
    <property type="entry name" value="Galactose-bd-like_sf"/>
</dbReference>
<dbReference type="PANTHER" id="PTHR47457:SF1">
    <property type="entry name" value="BTB DOMAIN-CONTAINING PROTEIN-RELATED"/>
    <property type="match status" value="1"/>
</dbReference>
<organism evidence="3">
    <name type="scientific">Picocystis salinarum</name>
    <dbReference type="NCBI Taxonomy" id="88271"/>
    <lineage>
        <taxon>Eukaryota</taxon>
        <taxon>Viridiplantae</taxon>
        <taxon>Chlorophyta</taxon>
        <taxon>Picocystophyceae</taxon>
        <taxon>Picocystales</taxon>
        <taxon>Picocystaceae</taxon>
        <taxon>Picocystis</taxon>
    </lineage>
</organism>
<dbReference type="CDD" id="cd18186">
    <property type="entry name" value="BTB_POZ_ZBTB_KLHL-like"/>
    <property type="match status" value="1"/>
</dbReference>
<dbReference type="Gene3D" id="1.25.40.420">
    <property type="match status" value="1"/>
</dbReference>
<name>A0A6U9RRN1_9CHLO</name>
<protein>
    <recommendedName>
        <fullName evidence="2">BTB domain-containing protein</fullName>
    </recommendedName>
</protein>
<dbReference type="Pfam" id="PF00651">
    <property type="entry name" value="BTB"/>
    <property type="match status" value="2"/>
</dbReference>
<evidence type="ECO:0000313" key="4">
    <source>
        <dbReference type="EMBL" id="CAE0610575.1"/>
    </source>
</evidence>
<sequence>MLRVSSACVLIVPPHECAWLTGDFELPAAGRGCVVFECRGKSDATVLFKAAPGADRFQNRVERNGTQSEESDHYTVVLGSHRNTRLNIERNGESVFQTPGVVVSASEWKKFFVDFNQGTITVGHEDPETGEYHRYVDPEPVCTPRYVGLSTWDSDMGYRNIKVFSGYDFLDIEDKLRRSKKALFPTDMSLQWFMGNMEFADMVFVAKDGLRMPAHRFVLEASYPDICLKTMASEVTLPETQSSALKAFLQHLYCNEVQVVSKEDMPDLLSLAEELGSARLFVTLTEAQNDQLDRDGGNQFSLPPLPHLFSRVQSLKNPKELAGGGDAVLLVDQHNFPVHKLLLSVHSMPIFRMFASGMRESFTCQATISETSPEAVASLVDYAYCGRASFTDVQVLFDALLLAHRLEMRGLCQYCLSTMEKMLTVGNVIPTFAMAEYLAELESFPVGDGYHCFNAAINSCYGACIEWMATNIDAVMKSQTHCIPVLSTTAMKGILTSSKLSGVAEKTILDLVLSWRDMSSTEVHEDALRDVEQLLPLVRFPLMNHDYLTSLQSSKLAEVSRLFRTLLEEALQSHPCTYYAIQPLKNARPTPLSLENRREVQVSGQMARDPHAIARFHRRAGKLHELMYMSDGDSNGVFHFLATDGGQHPWINPALTRKAVTASSSPLSKVSDHRWLVSGSFHSSSHFGPCYDPSTGQRRTYWQVALANQCTLQCNYYSLRSDSSCNFPRNWVLEGSEDGEVWLELSRHVDDRTLKKSGQYASWPICHPISTISCSSFRLVLTGPSSFESRAEELCLSNLELYGYLSCP</sequence>
<comment type="pathway">
    <text evidence="1">Protein modification; protein ubiquitination.</text>
</comment>
<reference evidence="3" key="1">
    <citation type="submission" date="2021-01" db="EMBL/GenBank/DDBJ databases">
        <authorList>
            <person name="Corre E."/>
            <person name="Pelletier E."/>
            <person name="Niang G."/>
            <person name="Scheremetjew M."/>
            <person name="Finn R."/>
            <person name="Kale V."/>
            <person name="Holt S."/>
            <person name="Cochrane G."/>
            <person name="Meng A."/>
            <person name="Brown T."/>
            <person name="Cohen L."/>
        </authorList>
    </citation>
    <scope>NUCLEOTIDE SEQUENCE</scope>
    <source>
        <strain evidence="3">CCMP1897</strain>
    </source>
</reference>
<dbReference type="Pfam" id="PF07707">
    <property type="entry name" value="BACK"/>
    <property type="match status" value="1"/>
</dbReference>
<dbReference type="EMBL" id="HBIS01004851">
    <property type="protein sequence ID" value="CAE0610574.1"/>
    <property type="molecule type" value="Transcribed_RNA"/>
</dbReference>
<proteinExistence type="predicted"/>
<dbReference type="SUPFAM" id="SSF54695">
    <property type="entry name" value="POZ domain"/>
    <property type="match status" value="2"/>
</dbReference>